<organism evidence="5 6">
    <name type="scientific">Larinioides sclopetarius</name>
    <dbReference type="NCBI Taxonomy" id="280406"/>
    <lineage>
        <taxon>Eukaryota</taxon>
        <taxon>Metazoa</taxon>
        <taxon>Ecdysozoa</taxon>
        <taxon>Arthropoda</taxon>
        <taxon>Chelicerata</taxon>
        <taxon>Arachnida</taxon>
        <taxon>Araneae</taxon>
        <taxon>Araneomorphae</taxon>
        <taxon>Entelegynae</taxon>
        <taxon>Araneoidea</taxon>
        <taxon>Araneidae</taxon>
        <taxon>Larinioides</taxon>
    </lineage>
</organism>
<sequence>MAKKGDATYQWQIMQSLGLSDDEIPLCIQDLKSMGEKLLKNKSWKVKCIKGVLNVLKKTVLTPCDESAPFGLKTHISDIYMEELAKVGHDEVMICSLLFHFLDEFLYIFSAEPYFIAPLQDSGKIMGGDAITSEELTETKECKREVNWSELPSIPLEKIYSFLNRFDRVKMSLVCRRWSEGYSSPSAWRTFKFDAKIWKNRCLGLKFAQKYGSMFRHVEITYHLLLPCTHGKDLIGIWRRNFLLFLKLLTRKSQLISLKIRDLLLCFTQEDTSIRDNIRKAIASFLRSQHHLKSVEFHNCFTNFQEYVELLGDLTEDSRNSITHFGLRGLSLCSPGNYDKDNC</sequence>
<dbReference type="Pfam" id="PF00646">
    <property type="entry name" value="F-box"/>
    <property type="match status" value="1"/>
</dbReference>
<dbReference type="PROSITE" id="PS50181">
    <property type="entry name" value="FBOX"/>
    <property type="match status" value="1"/>
</dbReference>
<dbReference type="GO" id="GO:0030688">
    <property type="term" value="C:preribosome, small subunit precursor"/>
    <property type="evidence" value="ECO:0007669"/>
    <property type="project" value="InterPro"/>
</dbReference>
<evidence type="ECO:0000256" key="2">
    <source>
        <dbReference type="ARBA" id="ARBA00006374"/>
    </source>
</evidence>
<evidence type="ECO:0000313" key="5">
    <source>
        <dbReference type="EMBL" id="CAL1295603.1"/>
    </source>
</evidence>
<dbReference type="PANTHER" id="PTHR20872">
    <property type="match status" value="1"/>
</dbReference>
<proteinExistence type="inferred from homology"/>
<dbReference type="InterPro" id="IPR010301">
    <property type="entry name" value="RRP1"/>
</dbReference>
<dbReference type="InterPro" id="IPR036047">
    <property type="entry name" value="F-box-like_dom_sf"/>
</dbReference>
<dbReference type="PANTHER" id="PTHR20872:SF1">
    <property type="entry name" value="F-BOX DOMAIN-CONTAINING PROTEIN"/>
    <property type="match status" value="1"/>
</dbReference>
<protein>
    <recommendedName>
        <fullName evidence="4">F-box domain-containing protein</fullName>
    </recommendedName>
</protein>
<dbReference type="GO" id="GO:0005634">
    <property type="term" value="C:nucleus"/>
    <property type="evidence" value="ECO:0007669"/>
    <property type="project" value="UniProtKB-SubCell"/>
</dbReference>
<dbReference type="GO" id="GO:0006364">
    <property type="term" value="P:rRNA processing"/>
    <property type="evidence" value="ECO:0007669"/>
    <property type="project" value="InterPro"/>
</dbReference>
<dbReference type="EMBL" id="CAXIEN010000374">
    <property type="protein sequence ID" value="CAL1295603.1"/>
    <property type="molecule type" value="Genomic_DNA"/>
</dbReference>
<keyword evidence="3" id="KW-0539">Nucleus</keyword>
<evidence type="ECO:0000256" key="3">
    <source>
        <dbReference type="ARBA" id="ARBA00023242"/>
    </source>
</evidence>
<dbReference type="AlphaFoldDB" id="A0AAV2BHJ8"/>
<keyword evidence="6" id="KW-1185">Reference proteome</keyword>
<feature type="domain" description="F-box" evidence="4">
    <location>
        <begin position="145"/>
        <end position="191"/>
    </location>
</feature>
<evidence type="ECO:0000259" key="4">
    <source>
        <dbReference type="PROSITE" id="PS50181"/>
    </source>
</evidence>
<reference evidence="5 6" key="1">
    <citation type="submission" date="2024-04" db="EMBL/GenBank/DDBJ databases">
        <authorList>
            <person name="Rising A."/>
            <person name="Reimegard J."/>
            <person name="Sonavane S."/>
            <person name="Akerstrom W."/>
            <person name="Nylinder S."/>
            <person name="Hedman E."/>
            <person name="Kallberg Y."/>
        </authorList>
    </citation>
    <scope>NUCLEOTIDE SEQUENCE [LARGE SCALE GENOMIC DNA]</scope>
</reference>
<name>A0AAV2BHJ8_9ARAC</name>
<comment type="subcellular location">
    <subcellularLocation>
        <location evidence="1">Nucleus</location>
    </subcellularLocation>
</comment>
<gene>
    <name evidence="5" type="ORF">LARSCL_LOCUS19355</name>
</gene>
<dbReference type="InterPro" id="IPR001810">
    <property type="entry name" value="F-box_dom"/>
</dbReference>
<evidence type="ECO:0000313" key="6">
    <source>
        <dbReference type="Proteomes" id="UP001497382"/>
    </source>
</evidence>
<comment type="caution">
    <text evidence="5">The sequence shown here is derived from an EMBL/GenBank/DDBJ whole genome shotgun (WGS) entry which is preliminary data.</text>
</comment>
<dbReference type="Gene3D" id="1.20.1280.50">
    <property type="match status" value="1"/>
</dbReference>
<comment type="similarity">
    <text evidence="2">Belongs to the RRP1 family.</text>
</comment>
<dbReference type="Proteomes" id="UP001497382">
    <property type="component" value="Unassembled WGS sequence"/>
</dbReference>
<dbReference type="SUPFAM" id="SSF81383">
    <property type="entry name" value="F-box domain"/>
    <property type="match status" value="1"/>
</dbReference>
<evidence type="ECO:0000256" key="1">
    <source>
        <dbReference type="ARBA" id="ARBA00004123"/>
    </source>
</evidence>
<dbReference type="Pfam" id="PF05997">
    <property type="entry name" value="Nop52"/>
    <property type="match status" value="1"/>
</dbReference>
<accession>A0AAV2BHJ8</accession>